<dbReference type="PANTHER" id="PTHR36503:SF2">
    <property type="entry name" value="BLR2408 PROTEIN"/>
    <property type="match status" value="1"/>
</dbReference>
<evidence type="ECO:0000313" key="2">
    <source>
        <dbReference type="EMBL" id="EKU46360.1"/>
    </source>
</evidence>
<dbReference type="STRING" id="1229783.C273_09614"/>
<dbReference type="SUPFAM" id="SSF54593">
    <property type="entry name" value="Glyoxalase/Bleomycin resistance protein/Dihydroxybiphenyl dioxygenase"/>
    <property type="match status" value="1"/>
</dbReference>
<dbReference type="OrthoDB" id="9798430at2"/>
<proteinExistence type="predicted"/>
<evidence type="ECO:0000313" key="3">
    <source>
        <dbReference type="Proteomes" id="UP000009885"/>
    </source>
</evidence>
<accession>K9AXX3</accession>
<dbReference type="InterPro" id="IPR029068">
    <property type="entry name" value="Glyas_Bleomycin-R_OHBP_Dase"/>
</dbReference>
<dbReference type="Pfam" id="PF22677">
    <property type="entry name" value="Ble-like_N"/>
    <property type="match status" value="1"/>
</dbReference>
<protein>
    <submittedName>
        <fullName evidence="2">Putative member of glyoxalase/bleomycin resistance protein family</fullName>
    </submittedName>
</protein>
<dbReference type="PANTHER" id="PTHR36503">
    <property type="entry name" value="BLR2520 PROTEIN"/>
    <property type="match status" value="1"/>
</dbReference>
<dbReference type="PATRIC" id="fig|1229783.3.peg.1918"/>
<dbReference type="AlphaFoldDB" id="K9AXX3"/>
<reference evidence="2 3" key="1">
    <citation type="journal article" date="2013" name="Genome Announc.">
        <title>Genome Sequence of Staphylococcus massiliensis Strain S46, Isolated from the Surface of Healthy Human Skin.</title>
        <authorList>
            <person name="Srivastav R."/>
            <person name="Singh A."/>
            <person name="Jangir P.K."/>
            <person name="Kumari C."/>
            <person name="Muduli S."/>
            <person name="Sharma R."/>
        </authorList>
    </citation>
    <scope>NUCLEOTIDE SEQUENCE [LARGE SCALE GENOMIC DNA]</scope>
    <source>
        <strain evidence="2 3">S46</strain>
    </source>
</reference>
<dbReference type="InterPro" id="IPR053863">
    <property type="entry name" value="Glyoxy/Ble-like_N"/>
</dbReference>
<dbReference type="InterPro" id="IPR037523">
    <property type="entry name" value="VOC_core"/>
</dbReference>
<feature type="domain" description="VOC" evidence="1">
    <location>
        <begin position="1"/>
        <end position="126"/>
    </location>
</feature>
<name>K9AXX3_9STAP</name>
<comment type="caution">
    <text evidence="2">The sequence shown here is derived from an EMBL/GenBank/DDBJ whole genome shotgun (WGS) entry which is preliminary data.</text>
</comment>
<dbReference type="PROSITE" id="PS51819">
    <property type="entry name" value="VOC"/>
    <property type="match status" value="1"/>
</dbReference>
<evidence type="ECO:0000259" key="1">
    <source>
        <dbReference type="PROSITE" id="PS51819"/>
    </source>
</evidence>
<organism evidence="2 3">
    <name type="scientific">Staphylococcus massiliensis S46</name>
    <dbReference type="NCBI Taxonomy" id="1229783"/>
    <lineage>
        <taxon>Bacteria</taxon>
        <taxon>Bacillati</taxon>
        <taxon>Bacillota</taxon>
        <taxon>Bacilli</taxon>
        <taxon>Bacillales</taxon>
        <taxon>Staphylococcaceae</taxon>
        <taxon>Staphylococcus</taxon>
    </lineage>
</organism>
<dbReference type="RefSeq" id="WP_009384390.1">
    <property type="nucleotide sequence ID" value="NZ_AMSQ01000018.1"/>
</dbReference>
<dbReference type="Gene3D" id="3.10.180.10">
    <property type="entry name" value="2,3-Dihydroxybiphenyl 1,2-Dioxygenase, domain 1"/>
    <property type="match status" value="1"/>
</dbReference>
<keyword evidence="3" id="KW-1185">Reference proteome</keyword>
<sequence length="126" mass="14193">MIDHTWTNLPVKDLGKSKAFYEAIGFEIQTQPENEHELFAARTSSSNVIMLIHETRFAHFAQSELTQHHANALISISVNDKHTFHQLMENVSKSGGEIKVAGEMSYGYYGGVFTDIDGHHFNVIVM</sequence>
<dbReference type="eggNOG" id="COG3607">
    <property type="taxonomic scope" value="Bacteria"/>
</dbReference>
<gene>
    <name evidence="2" type="ORF">C273_09614</name>
</gene>
<dbReference type="Proteomes" id="UP000009885">
    <property type="component" value="Unassembled WGS sequence"/>
</dbReference>
<dbReference type="EMBL" id="AMSQ01000018">
    <property type="protein sequence ID" value="EKU46360.1"/>
    <property type="molecule type" value="Genomic_DNA"/>
</dbReference>